<reference evidence="3 4" key="1">
    <citation type="submission" date="2019-03" db="EMBL/GenBank/DDBJ databases">
        <title>Genomic Encyclopedia of Type Strains, Phase IV (KMG-IV): sequencing the most valuable type-strain genomes for metagenomic binning, comparative biology and taxonomic classification.</title>
        <authorList>
            <person name="Goeker M."/>
        </authorList>
    </citation>
    <scope>NUCLEOTIDE SEQUENCE [LARGE SCALE GENOMIC DNA]</scope>
    <source>
        <strain evidence="3 4">DSM 11170</strain>
    </source>
</reference>
<feature type="domain" description="Actin-like protein N-terminal" evidence="1">
    <location>
        <begin position="25"/>
        <end position="181"/>
    </location>
</feature>
<dbReference type="AlphaFoldDB" id="A0A4R2RA93"/>
<evidence type="ECO:0000259" key="1">
    <source>
        <dbReference type="Pfam" id="PF17989"/>
    </source>
</evidence>
<dbReference type="EMBL" id="SLXT01000041">
    <property type="protein sequence ID" value="TCP60192.1"/>
    <property type="molecule type" value="Genomic_DNA"/>
</dbReference>
<feature type="domain" description="Actin homologue MreB-like C-terminal" evidence="2">
    <location>
        <begin position="208"/>
        <end position="291"/>
    </location>
</feature>
<gene>
    <name evidence="3" type="ORF">EDD73_1417</name>
</gene>
<dbReference type="InterPro" id="IPR043129">
    <property type="entry name" value="ATPase_NBD"/>
</dbReference>
<evidence type="ECO:0000259" key="2">
    <source>
        <dbReference type="Pfam" id="PF21522"/>
    </source>
</evidence>
<comment type="caution">
    <text evidence="3">The sequence shown here is derived from an EMBL/GenBank/DDBJ whole genome shotgun (WGS) entry which is preliminary data.</text>
</comment>
<keyword evidence="4" id="KW-1185">Reference proteome</keyword>
<proteinExistence type="predicted"/>
<dbReference type="Pfam" id="PF17989">
    <property type="entry name" value="ALP_N"/>
    <property type="match status" value="1"/>
</dbReference>
<protein>
    <submittedName>
        <fullName evidence="3">Uncharacterized protein</fullName>
    </submittedName>
</protein>
<dbReference type="Pfam" id="PF21522">
    <property type="entry name" value="MreB-like_C"/>
    <property type="match status" value="1"/>
</dbReference>
<evidence type="ECO:0000313" key="4">
    <source>
        <dbReference type="Proteomes" id="UP000294813"/>
    </source>
</evidence>
<organism evidence="3 4">
    <name type="scientific">Heliophilum fasciatum</name>
    <dbReference type="NCBI Taxonomy" id="35700"/>
    <lineage>
        <taxon>Bacteria</taxon>
        <taxon>Bacillati</taxon>
        <taxon>Bacillota</taxon>
        <taxon>Clostridia</taxon>
        <taxon>Eubacteriales</taxon>
        <taxon>Heliobacteriaceae</taxon>
        <taxon>Heliophilum</taxon>
    </lineage>
</organism>
<name>A0A4R2RA93_9FIRM</name>
<dbReference type="OrthoDB" id="5412507at2"/>
<dbReference type="Proteomes" id="UP000294813">
    <property type="component" value="Unassembled WGS sequence"/>
</dbReference>
<sequence length="386" mass="41725">MSVETGERGEDPGALRTGIAMYKIGIDLGYGEVKAVNQQGKSMIFPSIVGLGHDRQSEILAQNTKGLDALHVRLGDEEFFVGELARRESLAGASITLEANKIHLPETRVLLATAAALLAPADMSAIHLATGLPLEEYSAQKNDFYRYLKNFWATVHFLGGPMEGESKTIRFADVTIIPQGLSAMQLAIYDGTRPRFDDVTQTGNLFALIDVGFRTTDFAVVEIGSNKRPLLRRDLCGTVNVGVASTYRPLQQAFNKITGSVLEERNIPHILSEGTIFHRGQEIDLQEDIQKNTVASGAGDSQPRVVGLAVGGRSYPAAFLSRRRWESDGRSSGQFASHDHADEGCADGQCPRILGCGQDQGAGPVPSGTGNRFVMGDGQVYDQCTR</sequence>
<dbReference type="Gene3D" id="3.30.420.40">
    <property type="match status" value="1"/>
</dbReference>
<accession>A0A4R2RA93</accession>
<evidence type="ECO:0000313" key="3">
    <source>
        <dbReference type="EMBL" id="TCP60192.1"/>
    </source>
</evidence>
<dbReference type="SUPFAM" id="SSF53067">
    <property type="entry name" value="Actin-like ATPase domain"/>
    <property type="match status" value="2"/>
</dbReference>
<dbReference type="InterPro" id="IPR049067">
    <property type="entry name" value="MreB-like_C"/>
</dbReference>
<dbReference type="InterPro" id="IPR040607">
    <property type="entry name" value="ALP_N"/>
</dbReference>
<dbReference type="CDD" id="cd24025">
    <property type="entry name" value="ASKHA_NBD_ParM_pCBH-like"/>
    <property type="match status" value="1"/>
</dbReference>